<feature type="non-terminal residue" evidence="1">
    <location>
        <position position="23"/>
    </location>
</feature>
<organism evidence="1 2">
    <name type="scientific">Trifolium medium</name>
    <dbReference type="NCBI Taxonomy" id="97028"/>
    <lineage>
        <taxon>Eukaryota</taxon>
        <taxon>Viridiplantae</taxon>
        <taxon>Streptophyta</taxon>
        <taxon>Embryophyta</taxon>
        <taxon>Tracheophyta</taxon>
        <taxon>Spermatophyta</taxon>
        <taxon>Magnoliopsida</taxon>
        <taxon>eudicotyledons</taxon>
        <taxon>Gunneridae</taxon>
        <taxon>Pentapetalae</taxon>
        <taxon>rosids</taxon>
        <taxon>fabids</taxon>
        <taxon>Fabales</taxon>
        <taxon>Fabaceae</taxon>
        <taxon>Papilionoideae</taxon>
        <taxon>50 kb inversion clade</taxon>
        <taxon>NPAAA clade</taxon>
        <taxon>Hologalegina</taxon>
        <taxon>IRL clade</taxon>
        <taxon>Trifolieae</taxon>
        <taxon>Trifolium</taxon>
    </lineage>
</organism>
<sequence length="23" mass="2781">MDSGSSYHMCPRKEYFETLELKE</sequence>
<evidence type="ECO:0000313" key="1">
    <source>
        <dbReference type="EMBL" id="MCI90196.1"/>
    </source>
</evidence>
<dbReference type="EMBL" id="LXQA011237714">
    <property type="protein sequence ID" value="MCI90196.1"/>
    <property type="molecule type" value="Genomic_DNA"/>
</dbReference>
<proteinExistence type="predicted"/>
<keyword evidence="2" id="KW-1185">Reference proteome</keyword>
<protein>
    <submittedName>
        <fullName evidence="1">Uncharacterized protein</fullName>
    </submittedName>
</protein>
<name>A0A392VPB6_9FABA</name>
<dbReference type="AlphaFoldDB" id="A0A392VPB6"/>
<accession>A0A392VPB6</accession>
<dbReference type="Proteomes" id="UP000265520">
    <property type="component" value="Unassembled WGS sequence"/>
</dbReference>
<evidence type="ECO:0000313" key="2">
    <source>
        <dbReference type="Proteomes" id="UP000265520"/>
    </source>
</evidence>
<reference evidence="1 2" key="1">
    <citation type="journal article" date="2018" name="Front. Plant Sci.">
        <title>Red Clover (Trifolium pratense) and Zigzag Clover (T. medium) - A Picture of Genomic Similarities and Differences.</title>
        <authorList>
            <person name="Dluhosova J."/>
            <person name="Istvanek J."/>
            <person name="Nedelnik J."/>
            <person name="Repkova J."/>
        </authorList>
    </citation>
    <scope>NUCLEOTIDE SEQUENCE [LARGE SCALE GENOMIC DNA]</scope>
    <source>
        <strain evidence="2">cv. 10/8</strain>
        <tissue evidence="1">Leaf</tissue>
    </source>
</reference>
<comment type="caution">
    <text evidence="1">The sequence shown here is derived from an EMBL/GenBank/DDBJ whole genome shotgun (WGS) entry which is preliminary data.</text>
</comment>